<evidence type="ECO:0000313" key="1">
    <source>
        <dbReference type="Proteomes" id="UP000694843"/>
    </source>
</evidence>
<dbReference type="RefSeq" id="XP_047735674.1">
    <property type="nucleotide sequence ID" value="XM_047879718.1"/>
</dbReference>
<protein>
    <submittedName>
        <fullName evidence="2">Uncharacterized protein LOC108681879</fullName>
    </submittedName>
</protein>
<reference evidence="2" key="1">
    <citation type="submission" date="2025-08" db="UniProtKB">
        <authorList>
            <consortium name="RefSeq"/>
        </authorList>
    </citation>
    <scope>IDENTIFICATION</scope>
    <source>
        <tissue evidence="2">Whole organism</tissue>
    </source>
</reference>
<dbReference type="Proteomes" id="UP000694843">
    <property type="component" value="Unplaced"/>
</dbReference>
<accession>A0A979FH80</accession>
<dbReference type="KEGG" id="hazt:108681879"/>
<organism evidence="1 2">
    <name type="scientific">Hyalella azteca</name>
    <name type="common">Amphipod</name>
    <dbReference type="NCBI Taxonomy" id="294128"/>
    <lineage>
        <taxon>Eukaryota</taxon>
        <taxon>Metazoa</taxon>
        <taxon>Ecdysozoa</taxon>
        <taxon>Arthropoda</taxon>
        <taxon>Crustacea</taxon>
        <taxon>Multicrustacea</taxon>
        <taxon>Malacostraca</taxon>
        <taxon>Eumalacostraca</taxon>
        <taxon>Peracarida</taxon>
        <taxon>Amphipoda</taxon>
        <taxon>Senticaudata</taxon>
        <taxon>Talitrida</taxon>
        <taxon>Talitroidea</taxon>
        <taxon>Hyalellidae</taxon>
        <taxon>Hyalella</taxon>
    </lineage>
</organism>
<dbReference type="GeneID" id="108681879"/>
<evidence type="ECO:0000313" key="2">
    <source>
        <dbReference type="RefSeq" id="XP_047735674.1"/>
    </source>
</evidence>
<keyword evidence="1" id="KW-1185">Reference proteome</keyword>
<gene>
    <name evidence="2" type="primary">LOC108681879</name>
</gene>
<name>A0A979FH80_HYAAZ</name>
<dbReference type="AlphaFoldDB" id="A0A979FH80"/>
<sequence length="255" mass="27032">MLRHAKPDGVVVGMEAAALRGAPWGALVAAAGGGKVNLTLSSPDDYEPHDDLLLPLHDSGVRLAYFKGCVGTSAGAAALASVADGARPTVDDEDGAVLTIHMAAPLDLSALRGTYTRLYVFTRPLSPPGPSSAMWPLPPSPPPVLVVQGADEGSWGAVARTITSLAPPGKRFESLELPGCRLRAPELRELLMVLHDADVRTRDWGDGGDTRAEVDGWSGDFLLYITHRWPPEGPAVPSDAELQEAYQGYLRQRGQ</sequence>
<proteinExistence type="predicted"/>